<evidence type="ECO:0000256" key="6">
    <source>
        <dbReference type="PIRSR" id="PIRSR038994-1"/>
    </source>
</evidence>
<evidence type="ECO:0000256" key="1">
    <source>
        <dbReference type="ARBA" id="ARBA00010716"/>
    </source>
</evidence>
<dbReference type="SUPFAM" id="SSF51556">
    <property type="entry name" value="Metallo-dependent hydrolases"/>
    <property type="match status" value="1"/>
</dbReference>
<evidence type="ECO:0000256" key="2">
    <source>
        <dbReference type="ARBA" id="ARBA00022723"/>
    </source>
</evidence>
<accession>A0A5S5CMT4</accession>
<evidence type="ECO:0000256" key="8">
    <source>
        <dbReference type="PIRSR" id="PIRSR038994-3"/>
    </source>
</evidence>
<comment type="cofactor">
    <cofactor evidence="8">
        <name>a divalent metal cation</name>
        <dbReference type="ChEBI" id="CHEBI:60240"/>
    </cofactor>
    <text evidence="8">Binds 1 divalent metal cation per subunit.</text>
</comment>
<feature type="binding site" evidence="7">
    <location>
        <begin position="220"/>
        <end position="221"/>
    </location>
    <ligand>
        <name>substrate</name>
    </ligand>
</feature>
<dbReference type="GO" id="GO:0006046">
    <property type="term" value="P:N-acetylglucosamine catabolic process"/>
    <property type="evidence" value="ECO:0007669"/>
    <property type="project" value="TreeGrafter"/>
</dbReference>
<dbReference type="Gene3D" id="2.30.40.10">
    <property type="entry name" value="Urease, subunit C, domain 1"/>
    <property type="match status" value="1"/>
</dbReference>
<feature type="active site" description="Proton donor/acceptor" evidence="6">
    <location>
        <position position="274"/>
    </location>
</feature>
<evidence type="ECO:0000256" key="4">
    <source>
        <dbReference type="ARBA" id="ARBA00023277"/>
    </source>
</evidence>
<keyword evidence="2 8" id="KW-0479">Metal-binding</keyword>
<feature type="domain" description="Amidohydrolase-related" evidence="9">
    <location>
        <begin position="56"/>
        <end position="380"/>
    </location>
</feature>
<organism evidence="10 11">
    <name type="scientific">Blastococcus xanthinilyticus</name>
    <dbReference type="NCBI Taxonomy" id="1564164"/>
    <lineage>
        <taxon>Bacteria</taxon>
        <taxon>Bacillati</taxon>
        <taxon>Actinomycetota</taxon>
        <taxon>Actinomycetes</taxon>
        <taxon>Geodermatophilales</taxon>
        <taxon>Geodermatophilaceae</taxon>
        <taxon>Blastococcus</taxon>
    </lineage>
</organism>
<comment type="caution">
    <text evidence="10">The sequence shown here is derived from an EMBL/GenBank/DDBJ whole genome shotgun (WGS) entry which is preliminary data.</text>
</comment>
<comment type="similarity">
    <text evidence="1 5">Belongs to the metallo-dependent hydrolases superfamily. NagA family.</text>
</comment>
<evidence type="ECO:0000313" key="10">
    <source>
        <dbReference type="EMBL" id="TYP83657.1"/>
    </source>
</evidence>
<dbReference type="InterPro" id="IPR003764">
    <property type="entry name" value="GlcNAc_6-P_deAcase"/>
</dbReference>
<proteinExistence type="inferred from homology"/>
<evidence type="ECO:0000259" key="9">
    <source>
        <dbReference type="Pfam" id="PF01979"/>
    </source>
</evidence>
<protein>
    <submittedName>
        <fullName evidence="10">N-acetylglucosamine 6-phosphate deacetylase</fullName>
    </submittedName>
</protein>
<reference evidence="10 11" key="1">
    <citation type="submission" date="2019-07" db="EMBL/GenBank/DDBJ databases">
        <title>Genomic Encyclopedia of Archaeal and Bacterial Type Strains, Phase II (KMG-II): from individual species to whole genera.</title>
        <authorList>
            <person name="Goeker M."/>
        </authorList>
    </citation>
    <scope>NUCLEOTIDE SEQUENCE [LARGE SCALE GENOMIC DNA]</scope>
    <source>
        <strain evidence="10 11">DSM 46842</strain>
    </source>
</reference>
<dbReference type="GO" id="GO:0008448">
    <property type="term" value="F:N-acetylglucosamine-6-phosphate deacetylase activity"/>
    <property type="evidence" value="ECO:0007669"/>
    <property type="project" value="InterPro"/>
</dbReference>
<feature type="binding site" evidence="8">
    <location>
        <position position="130"/>
    </location>
    <ligand>
        <name>Zn(2+)</name>
        <dbReference type="ChEBI" id="CHEBI:29105"/>
    </ligand>
</feature>
<evidence type="ECO:0000256" key="3">
    <source>
        <dbReference type="ARBA" id="ARBA00022801"/>
    </source>
</evidence>
<feature type="binding site" evidence="8">
    <location>
        <position position="196"/>
    </location>
    <ligand>
        <name>Zn(2+)</name>
        <dbReference type="ChEBI" id="CHEBI:29105"/>
    </ligand>
</feature>
<dbReference type="NCBIfam" id="TIGR00221">
    <property type="entry name" value="nagA"/>
    <property type="match status" value="1"/>
</dbReference>
<dbReference type="GO" id="GO:0046872">
    <property type="term" value="F:metal ion binding"/>
    <property type="evidence" value="ECO:0007669"/>
    <property type="project" value="UniProtKB-KW"/>
</dbReference>
<dbReference type="AlphaFoldDB" id="A0A5S5CMT4"/>
<keyword evidence="11" id="KW-1185">Reference proteome</keyword>
<feature type="binding site" evidence="7">
    <location>
        <position position="252"/>
    </location>
    <ligand>
        <name>substrate</name>
    </ligand>
</feature>
<evidence type="ECO:0000256" key="7">
    <source>
        <dbReference type="PIRSR" id="PIRSR038994-2"/>
    </source>
</evidence>
<dbReference type="CDD" id="cd00854">
    <property type="entry name" value="NagA"/>
    <property type="match status" value="1"/>
</dbReference>
<sequence>MTGPGGTTLLHGGRVVDAGGRRDGGWVLLDGDTIAAVGSGDAPRAGRSVDLAGAWLVPGFVDLHVHGGGGHAAEEGIEGMRAALAAHRGHGTTRSLVSLVAAPLEELAASLAAVADLAEADPRVLGAHLEGPFLSAARCGAHEPAHLRPPAPAAVDRLLAAARGRLRQVTIAPELPGALAAIGQFTAAGVTVAVGHTEAGMELTARAFDAGARVLTHAFNAMPGLGHRAPGPVGAALADSRITLELVLDGQHVHPVVAGLLLSAAPGRVALVSDAMAAAAAGDGRYRLGRADVVVRDGRAVLEGTGTIAGSTLTLDRALRLAVQVVGVDPVAAVTALTLIPARALGLDSRIGRLAPGYAADAVVLDEDWSVQAVWAGGRPV</sequence>
<keyword evidence="4 5" id="KW-0119">Carbohydrate metabolism</keyword>
<dbReference type="InterPro" id="IPR032466">
    <property type="entry name" value="Metal_Hydrolase"/>
</dbReference>
<evidence type="ECO:0000256" key="5">
    <source>
        <dbReference type="PIRNR" id="PIRNR038994"/>
    </source>
</evidence>
<dbReference type="SUPFAM" id="SSF51338">
    <property type="entry name" value="Composite domain of metallo-dependent hydrolases"/>
    <property type="match status" value="1"/>
</dbReference>
<feature type="binding site" evidence="8">
    <location>
        <position position="217"/>
    </location>
    <ligand>
        <name>Zn(2+)</name>
        <dbReference type="ChEBI" id="CHEBI:29105"/>
    </ligand>
</feature>
<feature type="binding site" evidence="7">
    <location>
        <position position="141"/>
    </location>
    <ligand>
        <name>substrate</name>
    </ligand>
</feature>
<feature type="binding site" evidence="7">
    <location>
        <begin position="308"/>
        <end position="310"/>
    </location>
    <ligand>
        <name>substrate</name>
    </ligand>
</feature>
<dbReference type="PANTHER" id="PTHR11113:SF14">
    <property type="entry name" value="N-ACETYLGLUCOSAMINE-6-PHOSPHATE DEACETYLASE"/>
    <property type="match status" value="1"/>
</dbReference>
<feature type="binding site" evidence="7">
    <location>
        <position position="228"/>
    </location>
    <ligand>
        <name>substrate</name>
    </ligand>
</feature>
<dbReference type="PIRSF" id="PIRSF038994">
    <property type="entry name" value="NagA"/>
    <property type="match status" value="1"/>
</dbReference>
<dbReference type="InterPro" id="IPR011059">
    <property type="entry name" value="Metal-dep_hydrolase_composite"/>
</dbReference>
<name>A0A5S5CMT4_9ACTN</name>
<keyword evidence="3 5" id="KW-0378">Hydrolase</keyword>
<dbReference type="EMBL" id="VNHW01000016">
    <property type="protein sequence ID" value="TYP83657.1"/>
    <property type="molecule type" value="Genomic_DNA"/>
</dbReference>
<dbReference type="Pfam" id="PF01979">
    <property type="entry name" value="Amidohydro_1"/>
    <property type="match status" value="1"/>
</dbReference>
<dbReference type="PANTHER" id="PTHR11113">
    <property type="entry name" value="N-ACETYLGLUCOSAMINE-6-PHOSPHATE DEACETYLASE"/>
    <property type="match status" value="1"/>
</dbReference>
<dbReference type="RefSeq" id="WP_166534800.1">
    <property type="nucleotide sequence ID" value="NZ_VNHW01000016.1"/>
</dbReference>
<dbReference type="Proteomes" id="UP000322499">
    <property type="component" value="Unassembled WGS sequence"/>
</dbReference>
<dbReference type="InterPro" id="IPR006680">
    <property type="entry name" value="Amidohydro-rel"/>
</dbReference>
<dbReference type="Gene3D" id="3.20.20.140">
    <property type="entry name" value="Metal-dependent hydrolases"/>
    <property type="match status" value="1"/>
</dbReference>
<evidence type="ECO:0000313" key="11">
    <source>
        <dbReference type="Proteomes" id="UP000322499"/>
    </source>
</evidence>
<gene>
    <name evidence="10" type="ORF">BD833_11615</name>
</gene>